<dbReference type="GO" id="GO:0005739">
    <property type="term" value="C:mitochondrion"/>
    <property type="evidence" value="ECO:0007669"/>
    <property type="project" value="TreeGrafter"/>
</dbReference>
<dbReference type="GO" id="GO:0003994">
    <property type="term" value="F:aconitate hydratase activity"/>
    <property type="evidence" value="ECO:0007669"/>
    <property type="project" value="TreeGrafter"/>
</dbReference>
<dbReference type="InterPro" id="IPR015931">
    <property type="entry name" value="Acnase/IPM_dHydase_lsu_aba_1/3"/>
</dbReference>
<dbReference type="Gene3D" id="3.30.499.10">
    <property type="entry name" value="Aconitase, domain 3"/>
    <property type="match status" value="1"/>
</dbReference>
<dbReference type="InterPro" id="IPR036008">
    <property type="entry name" value="Aconitase_4Fe-4S_dom"/>
</dbReference>
<dbReference type="AlphaFoldDB" id="A0A9P7K5S3"/>
<comment type="caution">
    <text evidence="2">The sequence shown here is derived from an EMBL/GenBank/DDBJ whole genome shotgun (WGS) entry which is preliminary data.</text>
</comment>
<dbReference type="PANTHER" id="PTHR43160:SF2">
    <property type="entry name" value="HOMOCITRATE DEHYDRATASE, MITOCHONDRIAL"/>
    <property type="match status" value="1"/>
</dbReference>
<keyword evidence="1" id="KW-0408">Iron</keyword>
<dbReference type="InterPro" id="IPR050926">
    <property type="entry name" value="Aconitase/IPM_isomerase"/>
</dbReference>
<keyword evidence="3" id="KW-1185">Reference proteome</keyword>
<dbReference type="GO" id="GO:0005829">
    <property type="term" value="C:cytosol"/>
    <property type="evidence" value="ECO:0007669"/>
    <property type="project" value="TreeGrafter"/>
</dbReference>
<name>A0A9P7K5S3_9AGAR</name>
<dbReference type="OrthoDB" id="2224430at2759"/>
<evidence type="ECO:0008006" key="4">
    <source>
        <dbReference type="Google" id="ProtNLM"/>
    </source>
</evidence>
<organism evidence="2 3">
    <name type="scientific">Sphagnurus paluster</name>
    <dbReference type="NCBI Taxonomy" id="117069"/>
    <lineage>
        <taxon>Eukaryota</taxon>
        <taxon>Fungi</taxon>
        <taxon>Dikarya</taxon>
        <taxon>Basidiomycota</taxon>
        <taxon>Agaricomycotina</taxon>
        <taxon>Agaricomycetes</taxon>
        <taxon>Agaricomycetidae</taxon>
        <taxon>Agaricales</taxon>
        <taxon>Tricholomatineae</taxon>
        <taxon>Lyophyllaceae</taxon>
        <taxon>Sphagnurus</taxon>
    </lineage>
</organism>
<dbReference type="Proteomes" id="UP000717328">
    <property type="component" value="Unassembled WGS sequence"/>
</dbReference>
<dbReference type="EMBL" id="JABCKI010005723">
    <property type="protein sequence ID" value="KAG5639371.1"/>
    <property type="molecule type" value="Genomic_DNA"/>
</dbReference>
<dbReference type="SUPFAM" id="SSF53732">
    <property type="entry name" value="Aconitase iron-sulfur domain"/>
    <property type="match status" value="1"/>
</dbReference>
<dbReference type="GO" id="GO:0051539">
    <property type="term" value="F:4 iron, 4 sulfur cluster binding"/>
    <property type="evidence" value="ECO:0007669"/>
    <property type="project" value="TreeGrafter"/>
</dbReference>
<reference evidence="2" key="1">
    <citation type="submission" date="2021-02" db="EMBL/GenBank/DDBJ databases">
        <authorList>
            <person name="Nieuwenhuis M."/>
            <person name="Van De Peppel L.J.J."/>
        </authorList>
    </citation>
    <scope>NUCLEOTIDE SEQUENCE</scope>
    <source>
        <strain evidence="2">D49</strain>
    </source>
</reference>
<proteinExistence type="predicted"/>
<evidence type="ECO:0000256" key="1">
    <source>
        <dbReference type="ARBA" id="ARBA00023004"/>
    </source>
</evidence>
<dbReference type="PANTHER" id="PTHR43160">
    <property type="entry name" value="ACONITATE HYDRATASE B"/>
    <property type="match status" value="1"/>
</dbReference>
<accession>A0A9P7K5S3</accession>
<evidence type="ECO:0000313" key="3">
    <source>
        <dbReference type="Proteomes" id="UP000717328"/>
    </source>
</evidence>
<evidence type="ECO:0000313" key="2">
    <source>
        <dbReference type="EMBL" id="KAG5639371.1"/>
    </source>
</evidence>
<sequence length="138" mass="15227">MLRSSRVQSRSLTILQRTLATHTPLAEKACSSITPPYALLLRNLEHVRKILNRPLTLSEKILYSHLVDPEKSLGGGGKIRGEAYLQLRPERVAMQDASAQLQFMSAGLARCAVPTSIHCDHLIQAAEGAEVDLKVKYP</sequence>
<protein>
    <recommendedName>
        <fullName evidence="4">Aconitate hydratase</fullName>
    </recommendedName>
</protein>
<reference evidence="2" key="2">
    <citation type="submission" date="2021-10" db="EMBL/GenBank/DDBJ databases">
        <title>Phylogenomics reveals ancestral predisposition of the termite-cultivated fungus Termitomyces towards a domesticated lifestyle.</title>
        <authorList>
            <person name="Auxier B."/>
            <person name="Grum-Grzhimaylo A."/>
            <person name="Cardenas M.E."/>
            <person name="Lodge J.D."/>
            <person name="Laessoe T."/>
            <person name="Pedersen O."/>
            <person name="Smith M.E."/>
            <person name="Kuyper T.W."/>
            <person name="Franco-Molano E.A."/>
            <person name="Baroni T.J."/>
            <person name="Aanen D.K."/>
        </authorList>
    </citation>
    <scope>NUCLEOTIDE SEQUENCE</scope>
    <source>
        <strain evidence="2">D49</strain>
    </source>
</reference>
<gene>
    <name evidence="2" type="ORF">H0H81_003515</name>
</gene>